<protein>
    <submittedName>
        <fullName evidence="1">Transposase, YhgA-like</fullName>
    </submittedName>
</protein>
<organism evidence="1 2">
    <name type="scientific">Thiorhodovibrio winogradskyi</name>
    <dbReference type="NCBI Taxonomy" id="77007"/>
    <lineage>
        <taxon>Bacteria</taxon>
        <taxon>Pseudomonadati</taxon>
        <taxon>Pseudomonadota</taxon>
        <taxon>Gammaproteobacteria</taxon>
        <taxon>Chromatiales</taxon>
        <taxon>Chromatiaceae</taxon>
        <taxon>Thiorhodovibrio</taxon>
    </lineage>
</organism>
<sequence length="130" mass="14895">MPQFRYALHDISERTSAEIKGAVLTRLAQLALRHIHDDQPLKRLRELLDLIEQVIDQPSALEILESLLRYYVQGTRRVEEEDVRILLQERPSGESVMQTFIERYIEQGKDILNKASSAASSMAALPCFCV</sequence>
<reference evidence="1 2" key="1">
    <citation type="journal article" date="2023" name="Microorganisms">
        <title>Thiorhodovibrio frisius and Trv. litoralis spp. nov., Two Novel Members from a Clade of Fastidious Purple Sulfur Bacteria That Exhibit Unique Red-Shifted Light-Harvesting Capabilities.</title>
        <authorList>
            <person name="Methner A."/>
            <person name="Kuzyk S.B."/>
            <person name="Petersen J."/>
            <person name="Bauer S."/>
            <person name="Brinkmann H."/>
            <person name="Sichau K."/>
            <person name="Wanner G."/>
            <person name="Wolf J."/>
            <person name="Neumann-Schaal M."/>
            <person name="Henke P."/>
            <person name="Tank M."/>
            <person name="Sproer C."/>
            <person name="Bunk B."/>
            <person name="Overmann J."/>
        </authorList>
    </citation>
    <scope>NUCLEOTIDE SEQUENCE [LARGE SCALE GENOMIC DNA]</scope>
    <source>
        <strain evidence="1 2">DSM 6702</strain>
    </source>
</reference>
<evidence type="ECO:0000313" key="1">
    <source>
        <dbReference type="EMBL" id="WPL19394.1"/>
    </source>
</evidence>
<accession>A0ABZ0SGF7</accession>
<name>A0ABZ0SGF7_9GAMM</name>
<dbReference type="Proteomes" id="UP001432180">
    <property type="component" value="Chromosome"/>
</dbReference>
<gene>
    <name evidence="1" type="ORF">Thiowin_04512</name>
</gene>
<proteinExistence type="predicted"/>
<dbReference type="EMBL" id="CP121472">
    <property type="protein sequence ID" value="WPL19394.1"/>
    <property type="molecule type" value="Genomic_DNA"/>
</dbReference>
<dbReference type="RefSeq" id="WP_328985140.1">
    <property type="nucleotide sequence ID" value="NZ_CP121472.1"/>
</dbReference>
<keyword evidence="2" id="KW-1185">Reference proteome</keyword>
<evidence type="ECO:0000313" key="2">
    <source>
        <dbReference type="Proteomes" id="UP001432180"/>
    </source>
</evidence>